<dbReference type="Pfam" id="PF00501">
    <property type="entry name" value="AMP-binding"/>
    <property type="match status" value="1"/>
</dbReference>
<dbReference type="AlphaFoldDB" id="A0AAD3TX53"/>
<evidence type="ECO:0000313" key="4">
    <source>
        <dbReference type="Proteomes" id="UP001222932"/>
    </source>
</evidence>
<dbReference type="InterPro" id="IPR000873">
    <property type="entry name" value="AMP-dep_synth/lig_dom"/>
</dbReference>
<dbReference type="GO" id="GO:0016405">
    <property type="term" value="F:CoA-ligase activity"/>
    <property type="evidence" value="ECO:0007669"/>
    <property type="project" value="TreeGrafter"/>
</dbReference>
<dbReference type="CDD" id="cd04433">
    <property type="entry name" value="AFD_class_I"/>
    <property type="match status" value="1"/>
</dbReference>
<reference evidence="3" key="1">
    <citation type="journal article" date="2023" name="BMC Genomics">
        <title>Chromosome-level genome assemblies of Cutaneotrichosporon spp. (Trichosporonales, Basidiomycota) reveal imbalanced evolution between nucleotide sequences and chromosome synteny.</title>
        <authorList>
            <person name="Kobayashi Y."/>
            <person name="Kayamori A."/>
            <person name="Aoki K."/>
            <person name="Shiwa Y."/>
            <person name="Matsutani M."/>
            <person name="Fujita N."/>
            <person name="Sugita T."/>
            <person name="Iwasaki W."/>
            <person name="Tanaka N."/>
            <person name="Takashima M."/>
        </authorList>
    </citation>
    <scope>NUCLEOTIDE SEQUENCE</scope>
    <source>
        <strain evidence="3">HIS016</strain>
    </source>
</reference>
<dbReference type="PROSITE" id="PS00455">
    <property type="entry name" value="AMP_BINDING"/>
    <property type="match status" value="1"/>
</dbReference>
<evidence type="ECO:0000313" key="3">
    <source>
        <dbReference type="EMBL" id="GMK58062.1"/>
    </source>
</evidence>
<dbReference type="Gene3D" id="3.40.50.12780">
    <property type="entry name" value="N-terminal domain of ligase-like"/>
    <property type="match status" value="1"/>
</dbReference>
<protein>
    <recommendedName>
        <fullName evidence="5">Acetyl-CoA synthetase-like protein</fullName>
    </recommendedName>
</protein>
<feature type="domain" description="AMP-binding enzyme C-terminal" evidence="2">
    <location>
        <begin position="505"/>
        <end position="581"/>
    </location>
</feature>
<proteinExistence type="predicted"/>
<organism evidence="3 4">
    <name type="scientific">Cutaneotrichosporon spelunceum</name>
    <dbReference type="NCBI Taxonomy" id="1672016"/>
    <lineage>
        <taxon>Eukaryota</taxon>
        <taxon>Fungi</taxon>
        <taxon>Dikarya</taxon>
        <taxon>Basidiomycota</taxon>
        <taxon>Agaricomycotina</taxon>
        <taxon>Tremellomycetes</taxon>
        <taxon>Trichosporonales</taxon>
        <taxon>Trichosporonaceae</taxon>
        <taxon>Cutaneotrichosporon</taxon>
    </lineage>
</organism>
<keyword evidence="4" id="KW-1185">Reference proteome</keyword>
<dbReference type="PANTHER" id="PTHR24096:SF393">
    <property type="entry name" value="LIGASE, PUTATIVE-RELATED"/>
    <property type="match status" value="1"/>
</dbReference>
<dbReference type="EMBL" id="BTCM01000005">
    <property type="protein sequence ID" value="GMK58062.1"/>
    <property type="molecule type" value="Genomic_DNA"/>
</dbReference>
<dbReference type="SUPFAM" id="SSF56801">
    <property type="entry name" value="Acetyl-CoA synthetase-like"/>
    <property type="match status" value="1"/>
</dbReference>
<dbReference type="InterPro" id="IPR025110">
    <property type="entry name" value="AMP-bd_C"/>
</dbReference>
<evidence type="ECO:0008006" key="5">
    <source>
        <dbReference type="Google" id="ProtNLM"/>
    </source>
</evidence>
<dbReference type="InterPro" id="IPR020845">
    <property type="entry name" value="AMP-binding_CS"/>
</dbReference>
<comment type="caution">
    <text evidence="3">The sequence shown here is derived from an EMBL/GenBank/DDBJ whole genome shotgun (WGS) entry which is preliminary data.</text>
</comment>
<gene>
    <name evidence="3" type="ORF">CspeluHIS016_0500940</name>
</gene>
<feature type="domain" description="AMP-dependent synthetase/ligase" evidence="1">
    <location>
        <begin position="76"/>
        <end position="453"/>
    </location>
</feature>
<evidence type="ECO:0000259" key="1">
    <source>
        <dbReference type="Pfam" id="PF00501"/>
    </source>
</evidence>
<dbReference type="PANTHER" id="PTHR24096">
    <property type="entry name" value="LONG-CHAIN-FATTY-ACID--COA LIGASE"/>
    <property type="match status" value="1"/>
</dbReference>
<dbReference type="GO" id="GO:0019748">
    <property type="term" value="P:secondary metabolic process"/>
    <property type="evidence" value="ECO:0007669"/>
    <property type="project" value="TreeGrafter"/>
</dbReference>
<accession>A0AAD3TX53</accession>
<dbReference type="Gene3D" id="3.30.300.30">
    <property type="match status" value="1"/>
</dbReference>
<reference evidence="3" key="2">
    <citation type="submission" date="2023-06" db="EMBL/GenBank/DDBJ databases">
        <authorList>
            <person name="Kobayashi Y."/>
            <person name="Kayamori A."/>
            <person name="Aoki K."/>
            <person name="Shiwa Y."/>
            <person name="Fujita N."/>
            <person name="Sugita T."/>
            <person name="Iwasaki W."/>
            <person name="Tanaka N."/>
            <person name="Takashima M."/>
        </authorList>
    </citation>
    <scope>NUCLEOTIDE SEQUENCE</scope>
    <source>
        <strain evidence="3">HIS016</strain>
    </source>
</reference>
<evidence type="ECO:0000259" key="2">
    <source>
        <dbReference type="Pfam" id="PF13193"/>
    </source>
</evidence>
<name>A0AAD3TX53_9TREE</name>
<dbReference type="Proteomes" id="UP001222932">
    <property type="component" value="Unassembled WGS sequence"/>
</dbReference>
<sequence length="610" mass="64241">MAAPTFRNISPADCAAALCTPTSPFAISEQTIAGRKQRVWTRQVATFRALILERMQANAALPFLSSPVPDPEPFYAREALSHGEALGRAVRLAAVLRDHGIGPGKRVAVGGTNCTGWVVAFIAVHLLGAVPVLLNNGLHVDASVHCLALVQPDLVIVDDAMANQLGPVAATLKDKGVGPVWCWTSKASLSVAARANVTELSTLQPSAQALAQVKDGAFASGVNPESDGIIYFTSGTTSMPKGVLVTQRQALHIVISSQYIPARMAMRMGAPPAAAIELATAPKSDGVALLSIPLFHVQGNLNWLVCAIAEGSKLVFLRRWSVPDAIKIMVAEKVAKIGGVPAIATSVLQSPLLPKDFELAQSAFGGASPPSRLPGDLVKRWPNLLVATGWGMTETNSTTTGACGIEYVNKPLACGAPLPIADLKIVDPATRREMPTGEQGVLLSRGSSMMKEYVNNPKATAETLDADGWLDTGDIAYIDAEGDLHIADRAKDIIIRGGENIPSAEVERALAQDDRVQEACAVPVPHPVLGECVGVAVSLAPGARATPESIAQAAFPRLRYAARPAVIVVSPTGLPWNASQKILKGEVKKMVLAAWDKQGRKPMVDAKARL</sequence>
<dbReference type="InterPro" id="IPR042099">
    <property type="entry name" value="ANL_N_sf"/>
</dbReference>
<dbReference type="Pfam" id="PF13193">
    <property type="entry name" value="AMP-binding_C"/>
    <property type="match status" value="1"/>
</dbReference>
<dbReference type="InterPro" id="IPR045851">
    <property type="entry name" value="AMP-bd_C_sf"/>
</dbReference>